<sequence length="261" mass="29374">MLRKQVLTSSKTLYRSSLVQARTFHFSATIQAKSPYQVFVDTFKQEWKKSSELSDQIKQLKSATDEMSESEAFKKAKDAYEKAQKGSGAVAQGVQKTAEAVGDAAQKVWESPVGQGVRTTVNTTAEVLDKAAEPIRQTKVYKDVHEVFDEDSRYGLYETKEERKARRERELKNKPKAVKANDEAGNALVATNVKAESSLKDKLKVKPNSLLGKTLLTLREKWEEAENPLLVLIRTVGQKIGGFFDETEGAQRLTWRVTRRC</sequence>
<dbReference type="EMBL" id="BSXU01000589">
    <property type="protein sequence ID" value="GMG21202.1"/>
    <property type="molecule type" value="Genomic_DNA"/>
</dbReference>
<dbReference type="GO" id="GO:0005743">
    <property type="term" value="C:mitochondrial inner membrane"/>
    <property type="evidence" value="ECO:0007669"/>
    <property type="project" value="TreeGrafter"/>
</dbReference>
<dbReference type="GO" id="GO:0051087">
    <property type="term" value="F:protein-folding chaperone binding"/>
    <property type="evidence" value="ECO:0007669"/>
    <property type="project" value="TreeGrafter"/>
</dbReference>
<accession>A0A9W7DHU7</accession>
<evidence type="ECO:0000313" key="2">
    <source>
        <dbReference type="Proteomes" id="UP001165063"/>
    </source>
</evidence>
<dbReference type="GO" id="GO:0030150">
    <property type="term" value="P:protein import into mitochondrial matrix"/>
    <property type="evidence" value="ECO:0007669"/>
    <property type="project" value="TreeGrafter"/>
</dbReference>
<evidence type="ECO:0000313" key="1">
    <source>
        <dbReference type="EMBL" id="GMG21202.1"/>
    </source>
</evidence>
<reference evidence="1" key="1">
    <citation type="submission" date="2023-04" db="EMBL/GenBank/DDBJ databases">
        <title>Ambrosiozyma monospora NBRC 1965.</title>
        <authorList>
            <person name="Ichikawa N."/>
            <person name="Sato H."/>
            <person name="Tonouchi N."/>
        </authorList>
    </citation>
    <scope>NUCLEOTIDE SEQUENCE</scope>
    <source>
        <strain evidence="1">NBRC 1965</strain>
    </source>
</reference>
<organism evidence="1 2">
    <name type="scientific">Ambrosiozyma monospora</name>
    <name type="common">Yeast</name>
    <name type="synonym">Endomycopsis monosporus</name>
    <dbReference type="NCBI Taxonomy" id="43982"/>
    <lineage>
        <taxon>Eukaryota</taxon>
        <taxon>Fungi</taxon>
        <taxon>Dikarya</taxon>
        <taxon>Ascomycota</taxon>
        <taxon>Saccharomycotina</taxon>
        <taxon>Pichiomycetes</taxon>
        <taxon>Pichiales</taxon>
        <taxon>Pichiaceae</taxon>
        <taxon>Ambrosiozyma</taxon>
    </lineage>
</organism>
<dbReference type="OrthoDB" id="10265990at2759"/>
<protein>
    <submittedName>
        <fullName evidence="1">Unnamed protein product</fullName>
    </submittedName>
</protein>
<dbReference type="AlphaFoldDB" id="A0A9W7DHU7"/>
<dbReference type="InterPro" id="IPR039544">
    <property type="entry name" value="Tim44-like"/>
</dbReference>
<proteinExistence type="predicted"/>
<dbReference type="PANTHER" id="PTHR10721">
    <property type="entry name" value="MITOCHONDRIAL IMPORT INNER MEMBRANE TRANSLOCASE SUBUNIT TIM44"/>
    <property type="match status" value="1"/>
</dbReference>
<dbReference type="Proteomes" id="UP001165063">
    <property type="component" value="Unassembled WGS sequence"/>
</dbReference>
<name>A0A9W7DHU7_AMBMO</name>
<dbReference type="PANTHER" id="PTHR10721:SF1">
    <property type="entry name" value="MITOCHONDRIAL IMPORT INNER MEMBRANE TRANSLOCASE SUBUNIT TIM44"/>
    <property type="match status" value="1"/>
</dbReference>
<gene>
    <name evidence="1" type="ORF">Amon01_000181600</name>
</gene>
<comment type="caution">
    <text evidence="1">The sequence shown here is derived from an EMBL/GenBank/DDBJ whole genome shotgun (WGS) entry which is preliminary data.</text>
</comment>
<keyword evidence="2" id="KW-1185">Reference proteome</keyword>